<keyword evidence="9" id="KW-1185">Reference proteome</keyword>
<sequence length="187" mass="21734">MSLIALVQEKLKHHPNRFNHILGVKERALELQKIYGGNAAAIETAAILHDLFKYDSITEQTQWIKDDNEVIKYQSVPVAYHAIAAAYYAKDVLNIDDPIVFEAIYYHIWGKVGMRLETMIICVADFCEKNRTFHGAKTVYELSKKDLQQAFILSLEYTIEYLNEGGLTPFYEQLDVLKYYKETPWNY</sequence>
<protein>
    <recommendedName>
        <fullName evidence="1">bis(5'-nucleosyl)-tetraphosphatase (symmetrical)</fullName>
        <ecNumber evidence="1">3.6.1.41</ecNumber>
    </recommendedName>
</protein>
<evidence type="ECO:0000256" key="3">
    <source>
        <dbReference type="ARBA" id="ARBA00022741"/>
    </source>
</evidence>
<dbReference type="Gene3D" id="1.10.3210.10">
    <property type="entry name" value="Hypothetical protein af1432"/>
    <property type="match status" value="1"/>
</dbReference>
<keyword evidence="3" id="KW-0547">Nucleotide-binding</keyword>
<accession>A0ABT2Y5J5</accession>
<dbReference type="InterPro" id="IPR051094">
    <property type="entry name" value="Diverse_Catalytic_Enzymes"/>
</dbReference>
<dbReference type="PANTHER" id="PTHR35795">
    <property type="entry name" value="SLR1885 PROTEIN"/>
    <property type="match status" value="1"/>
</dbReference>
<feature type="domain" description="HD/PDEase" evidence="7">
    <location>
        <begin position="13"/>
        <end position="139"/>
    </location>
</feature>
<dbReference type="GO" id="GO:0008803">
    <property type="term" value="F:bis(5'-nucleosyl)-tetraphosphatase (symmetrical) activity"/>
    <property type="evidence" value="ECO:0007669"/>
    <property type="project" value="UniProtKB-EC"/>
</dbReference>
<evidence type="ECO:0000256" key="2">
    <source>
        <dbReference type="ARBA" id="ARBA00022723"/>
    </source>
</evidence>
<reference evidence="8" key="1">
    <citation type="submission" date="2022-09" db="EMBL/GenBank/DDBJ databases">
        <title>Novel Mycoplasma species identified in domestic and wild animals.</title>
        <authorList>
            <person name="Volokhov D.V."/>
            <person name="Furtak V.A."/>
            <person name="Zagorodnyaya T.A."/>
        </authorList>
    </citation>
    <scope>NUCLEOTIDE SEQUENCE</scope>
    <source>
        <strain evidence="8">Oakley</strain>
    </source>
</reference>
<dbReference type="Pfam" id="PF01966">
    <property type="entry name" value="HD"/>
    <property type="match status" value="1"/>
</dbReference>
<keyword evidence="5" id="KW-0408">Iron</keyword>
<evidence type="ECO:0000259" key="7">
    <source>
        <dbReference type="SMART" id="SM00471"/>
    </source>
</evidence>
<dbReference type="PANTHER" id="PTHR35795:SF1">
    <property type="entry name" value="BIS(5'-NUCLEOSYL)-TETRAPHOSPHATASE, SYMMETRICAL"/>
    <property type="match status" value="1"/>
</dbReference>
<keyword evidence="4 8" id="KW-0378">Hydrolase</keyword>
<dbReference type="InterPro" id="IPR005249">
    <property type="entry name" value="YqeK"/>
</dbReference>
<comment type="caution">
    <text evidence="8">The sequence shown here is derived from an EMBL/GenBank/DDBJ whole genome shotgun (WGS) entry which is preliminary data.</text>
</comment>
<dbReference type="SUPFAM" id="SSF109604">
    <property type="entry name" value="HD-domain/PDEase-like"/>
    <property type="match status" value="1"/>
</dbReference>
<evidence type="ECO:0000256" key="1">
    <source>
        <dbReference type="ARBA" id="ARBA00012506"/>
    </source>
</evidence>
<dbReference type="EMBL" id="JAOVQM010000002">
    <property type="protein sequence ID" value="MCV2232017.1"/>
    <property type="molecule type" value="Genomic_DNA"/>
</dbReference>
<evidence type="ECO:0000256" key="4">
    <source>
        <dbReference type="ARBA" id="ARBA00022801"/>
    </source>
</evidence>
<evidence type="ECO:0000313" key="9">
    <source>
        <dbReference type="Proteomes" id="UP001177160"/>
    </source>
</evidence>
<dbReference type="InterPro" id="IPR003607">
    <property type="entry name" value="HD/PDEase_dom"/>
</dbReference>
<dbReference type="InterPro" id="IPR006674">
    <property type="entry name" value="HD_domain"/>
</dbReference>
<dbReference type="CDD" id="cd00077">
    <property type="entry name" value="HDc"/>
    <property type="match status" value="1"/>
</dbReference>
<dbReference type="EC" id="3.6.1.41" evidence="1"/>
<dbReference type="SMART" id="SM00471">
    <property type="entry name" value="HDc"/>
    <property type="match status" value="1"/>
</dbReference>
<dbReference type="RefSeq" id="WP_263608177.1">
    <property type="nucleotide sequence ID" value="NZ_JAOVQM010000002.1"/>
</dbReference>
<keyword evidence="2" id="KW-0479">Metal-binding</keyword>
<evidence type="ECO:0000313" key="8">
    <source>
        <dbReference type="EMBL" id="MCV2232017.1"/>
    </source>
</evidence>
<dbReference type="NCBIfam" id="TIGR00488">
    <property type="entry name" value="bis(5'-nucleosyl)-tetraphosphatase (symmetrical) YqeK"/>
    <property type="match status" value="1"/>
</dbReference>
<dbReference type="Proteomes" id="UP001177160">
    <property type="component" value="Unassembled WGS sequence"/>
</dbReference>
<name>A0ABT2Y5J5_9MOLU</name>
<comment type="catalytic activity">
    <reaction evidence="6">
        <text>P(1),P(4)-bis(5'-adenosyl) tetraphosphate + H2O = 2 ADP + 2 H(+)</text>
        <dbReference type="Rhea" id="RHEA:24252"/>
        <dbReference type="ChEBI" id="CHEBI:15377"/>
        <dbReference type="ChEBI" id="CHEBI:15378"/>
        <dbReference type="ChEBI" id="CHEBI:58141"/>
        <dbReference type="ChEBI" id="CHEBI:456216"/>
        <dbReference type="EC" id="3.6.1.41"/>
    </reaction>
</comment>
<evidence type="ECO:0000256" key="6">
    <source>
        <dbReference type="ARBA" id="ARBA00049417"/>
    </source>
</evidence>
<organism evidence="8 9">
    <name type="scientific">Paracholeplasma manati</name>
    <dbReference type="NCBI Taxonomy" id="591373"/>
    <lineage>
        <taxon>Bacteria</taxon>
        <taxon>Bacillati</taxon>
        <taxon>Mycoplasmatota</taxon>
        <taxon>Mollicutes</taxon>
        <taxon>Acholeplasmatales</taxon>
        <taxon>Acholeplasmataceae</taxon>
        <taxon>Paracholeplasma</taxon>
    </lineage>
</organism>
<gene>
    <name evidence="8" type="primary">yqeK</name>
    <name evidence="8" type="ORF">N7548_04160</name>
</gene>
<evidence type="ECO:0000256" key="5">
    <source>
        <dbReference type="ARBA" id="ARBA00023004"/>
    </source>
</evidence>
<proteinExistence type="predicted"/>